<keyword evidence="4" id="KW-1185">Reference proteome</keyword>
<feature type="transmembrane region" description="Helical" evidence="2">
    <location>
        <begin position="85"/>
        <end position="106"/>
    </location>
</feature>
<feature type="compositionally biased region" description="Pro residues" evidence="1">
    <location>
        <begin position="13"/>
        <end position="23"/>
    </location>
</feature>
<evidence type="ECO:0000256" key="1">
    <source>
        <dbReference type="SAM" id="MobiDB-lite"/>
    </source>
</evidence>
<keyword evidence="2" id="KW-1133">Transmembrane helix</keyword>
<comment type="caution">
    <text evidence="3">The sequence shown here is derived from an EMBL/GenBank/DDBJ whole genome shotgun (WGS) entry which is preliminary data.</text>
</comment>
<feature type="transmembrane region" description="Helical" evidence="2">
    <location>
        <begin position="31"/>
        <end position="49"/>
    </location>
</feature>
<keyword evidence="2" id="KW-0472">Membrane</keyword>
<feature type="region of interest" description="Disordered" evidence="1">
    <location>
        <begin position="1"/>
        <end position="23"/>
    </location>
</feature>
<evidence type="ECO:0000256" key="2">
    <source>
        <dbReference type="SAM" id="Phobius"/>
    </source>
</evidence>
<dbReference type="Gene3D" id="2.60.40.2880">
    <property type="entry name" value="MmpS1-5, C-terminal soluble domain"/>
    <property type="match status" value="1"/>
</dbReference>
<gene>
    <name evidence="3" type="ORF">LVY72_03070</name>
</gene>
<keyword evidence="2" id="KW-0812">Transmembrane</keyword>
<protein>
    <submittedName>
        <fullName evidence="3">DUF4190 domain-containing protein</fullName>
    </submittedName>
</protein>
<organism evidence="3 4">
    <name type="scientific">Arthrobacter hankyongi</name>
    <dbReference type="NCBI Taxonomy" id="2904801"/>
    <lineage>
        <taxon>Bacteria</taxon>
        <taxon>Bacillati</taxon>
        <taxon>Actinomycetota</taxon>
        <taxon>Actinomycetes</taxon>
        <taxon>Micrococcales</taxon>
        <taxon>Micrococcaceae</taxon>
        <taxon>Arthrobacter</taxon>
    </lineage>
</organism>
<name>A0ABS9L2N4_9MICC</name>
<feature type="transmembrane region" description="Helical" evidence="2">
    <location>
        <begin position="55"/>
        <end position="73"/>
    </location>
</feature>
<evidence type="ECO:0000313" key="4">
    <source>
        <dbReference type="Proteomes" id="UP001165368"/>
    </source>
</evidence>
<accession>A0ABS9L2N4</accession>
<reference evidence="3" key="1">
    <citation type="submission" date="2022-01" db="EMBL/GenBank/DDBJ databases">
        <authorList>
            <person name="Jo J.-H."/>
            <person name="Im W.-T."/>
        </authorList>
    </citation>
    <scope>NUCLEOTIDE SEQUENCE</scope>
    <source>
        <strain evidence="3">I2-34</strain>
    </source>
</reference>
<sequence length="207" mass="20812">MSNSTTGFDTPAPSAPHQPFPPAPEAKRGNGLGVAAMVVGIVSIVLSIIPILGMMAFFLGAVAVILGVIGVILKNRKKGMAITGIILGVVSLIIAGIVTAIVAAAVQAVDDSLNAEHTIEYVVKSNGAASVSYWSGDGSSNVAITKDWKKTVQTTGFDLSSVTVIGDLEGATKVSCEVFVNGESVSTNSGSGDIATASCSGTTASTK</sequence>
<dbReference type="RefSeq" id="WP_237817975.1">
    <property type="nucleotide sequence ID" value="NZ_JAKLTQ010000001.1"/>
</dbReference>
<evidence type="ECO:0000313" key="3">
    <source>
        <dbReference type="EMBL" id="MCG2620893.1"/>
    </source>
</evidence>
<dbReference type="Proteomes" id="UP001165368">
    <property type="component" value="Unassembled WGS sequence"/>
</dbReference>
<dbReference type="InterPro" id="IPR038468">
    <property type="entry name" value="MmpS_C"/>
</dbReference>
<dbReference type="EMBL" id="JAKLTQ010000001">
    <property type="protein sequence ID" value="MCG2620893.1"/>
    <property type="molecule type" value="Genomic_DNA"/>
</dbReference>
<proteinExistence type="predicted"/>